<evidence type="ECO:0000313" key="6">
    <source>
        <dbReference type="Proteomes" id="UP000619260"/>
    </source>
</evidence>
<dbReference type="Proteomes" id="UP000619260">
    <property type="component" value="Unassembled WGS sequence"/>
</dbReference>
<dbReference type="SMART" id="SM00421">
    <property type="entry name" value="HTH_LUXR"/>
    <property type="match status" value="1"/>
</dbReference>
<dbReference type="PRINTS" id="PR00038">
    <property type="entry name" value="HTHLUXR"/>
</dbReference>
<reference evidence="5" key="1">
    <citation type="submission" date="2021-01" db="EMBL/GenBank/DDBJ databases">
        <title>Whole genome shotgun sequence of Virgisporangium aliadipatigenens NBRC 105644.</title>
        <authorList>
            <person name="Komaki H."/>
            <person name="Tamura T."/>
        </authorList>
    </citation>
    <scope>NUCLEOTIDE SEQUENCE</scope>
    <source>
        <strain evidence="5">NBRC 105644</strain>
    </source>
</reference>
<dbReference type="PANTHER" id="PTHR44688:SF16">
    <property type="entry name" value="DNA-BINDING TRANSCRIPTIONAL ACTIVATOR DEVR_DOSR"/>
    <property type="match status" value="1"/>
</dbReference>
<evidence type="ECO:0000256" key="2">
    <source>
        <dbReference type="ARBA" id="ARBA00023125"/>
    </source>
</evidence>
<dbReference type="InterPro" id="IPR036388">
    <property type="entry name" value="WH-like_DNA-bd_sf"/>
</dbReference>
<dbReference type="RefSeq" id="WP_239153611.1">
    <property type="nucleotide sequence ID" value="NZ_BOPF01000036.1"/>
</dbReference>
<dbReference type="GO" id="GO:0006355">
    <property type="term" value="P:regulation of DNA-templated transcription"/>
    <property type="evidence" value="ECO:0007669"/>
    <property type="project" value="InterPro"/>
</dbReference>
<dbReference type="PANTHER" id="PTHR44688">
    <property type="entry name" value="DNA-BINDING TRANSCRIPTIONAL ACTIVATOR DEVR_DOSR"/>
    <property type="match status" value="1"/>
</dbReference>
<evidence type="ECO:0000256" key="1">
    <source>
        <dbReference type="ARBA" id="ARBA00023015"/>
    </source>
</evidence>
<dbReference type="EMBL" id="BOPF01000036">
    <property type="protein sequence ID" value="GIJ50430.1"/>
    <property type="molecule type" value="Genomic_DNA"/>
</dbReference>
<sequence>MRAIRFVRAGRRYVAPEFGEVLLRMVQSQVVRAAGLRHPDRAGLTDRERDVLYLVCEGGTNREVARALGISERTVKFHVSSILGKLQVRSRVELIASMAVWLATVAASNV</sequence>
<keyword evidence="2" id="KW-0238">DNA-binding</keyword>
<gene>
    <name evidence="5" type="ORF">Val02_73160</name>
</gene>
<name>A0A8J3YV59_9ACTN</name>
<keyword evidence="3" id="KW-0804">Transcription</keyword>
<organism evidence="5 6">
    <name type="scientific">Virgisporangium aliadipatigenens</name>
    <dbReference type="NCBI Taxonomy" id="741659"/>
    <lineage>
        <taxon>Bacteria</taxon>
        <taxon>Bacillati</taxon>
        <taxon>Actinomycetota</taxon>
        <taxon>Actinomycetes</taxon>
        <taxon>Micromonosporales</taxon>
        <taxon>Micromonosporaceae</taxon>
        <taxon>Virgisporangium</taxon>
    </lineage>
</organism>
<proteinExistence type="predicted"/>
<dbReference type="GO" id="GO:0003677">
    <property type="term" value="F:DNA binding"/>
    <property type="evidence" value="ECO:0007669"/>
    <property type="project" value="UniProtKB-KW"/>
</dbReference>
<dbReference type="Gene3D" id="1.10.10.10">
    <property type="entry name" value="Winged helix-like DNA-binding domain superfamily/Winged helix DNA-binding domain"/>
    <property type="match status" value="1"/>
</dbReference>
<keyword evidence="1" id="KW-0805">Transcription regulation</keyword>
<dbReference type="Pfam" id="PF00196">
    <property type="entry name" value="GerE"/>
    <property type="match status" value="1"/>
</dbReference>
<evidence type="ECO:0000259" key="4">
    <source>
        <dbReference type="PROSITE" id="PS50043"/>
    </source>
</evidence>
<dbReference type="CDD" id="cd06170">
    <property type="entry name" value="LuxR_C_like"/>
    <property type="match status" value="1"/>
</dbReference>
<keyword evidence="6" id="KW-1185">Reference proteome</keyword>
<protein>
    <recommendedName>
        <fullName evidence="4">HTH luxR-type domain-containing protein</fullName>
    </recommendedName>
</protein>
<evidence type="ECO:0000256" key="3">
    <source>
        <dbReference type="ARBA" id="ARBA00023163"/>
    </source>
</evidence>
<comment type="caution">
    <text evidence="5">The sequence shown here is derived from an EMBL/GenBank/DDBJ whole genome shotgun (WGS) entry which is preliminary data.</text>
</comment>
<dbReference type="PROSITE" id="PS50043">
    <property type="entry name" value="HTH_LUXR_2"/>
    <property type="match status" value="1"/>
</dbReference>
<dbReference type="SUPFAM" id="SSF46894">
    <property type="entry name" value="C-terminal effector domain of the bipartite response regulators"/>
    <property type="match status" value="1"/>
</dbReference>
<accession>A0A8J3YV59</accession>
<feature type="domain" description="HTH luxR-type" evidence="4">
    <location>
        <begin position="37"/>
        <end position="102"/>
    </location>
</feature>
<dbReference type="InterPro" id="IPR000792">
    <property type="entry name" value="Tscrpt_reg_LuxR_C"/>
</dbReference>
<dbReference type="PROSITE" id="PS00622">
    <property type="entry name" value="HTH_LUXR_1"/>
    <property type="match status" value="1"/>
</dbReference>
<evidence type="ECO:0000313" key="5">
    <source>
        <dbReference type="EMBL" id="GIJ50430.1"/>
    </source>
</evidence>
<dbReference type="InterPro" id="IPR016032">
    <property type="entry name" value="Sig_transdc_resp-reg_C-effctor"/>
</dbReference>
<dbReference type="AlphaFoldDB" id="A0A8J3YV59"/>